<dbReference type="SUPFAM" id="SSF52413">
    <property type="entry name" value="UDP-glucose/GDP-mannose dehydrogenase C-terminal domain"/>
    <property type="match status" value="1"/>
</dbReference>
<sequence length="81" mass="9224">SRYLMEGIWSCGGKVRAFDPQAMQACHEIYGEREELTLCAHKEDALQGADALVICTEWKAFWSPDFELIKRELSTPLIFDG</sequence>
<feature type="non-terminal residue" evidence="3">
    <location>
        <position position="1"/>
    </location>
</feature>
<dbReference type="SMART" id="SM00984">
    <property type="entry name" value="UDPG_MGDP_dh_C"/>
    <property type="match status" value="1"/>
</dbReference>
<dbReference type="Proteomes" id="UP000259273">
    <property type="component" value="Unassembled WGS sequence"/>
</dbReference>
<dbReference type="PANTHER" id="PTHR43750">
    <property type="entry name" value="UDP-GLUCOSE 6-DEHYDROGENASE TUAD"/>
    <property type="match status" value="1"/>
</dbReference>
<evidence type="ECO:0000259" key="2">
    <source>
        <dbReference type="SMART" id="SM00984"/>
    </source>
</evidence>
<evidence type="ECO:0000256" key="1">
    <source>
        <dbReference type="ARBA" id="ARBA00015132"/>
    </source>
</evidence>
<dbReference type="Pfam" id="PF03720">
    <property type="entry name" value="UDPG_MGDP_dh_C"/>
    <property type="match status" value="1"/>
</dbReference>
<reference evidence="3 4" key="1">
    <citation type="journal article" date="2018" name="Nat. Biotechnol.">
        <title>A standardized bacterial taxonomy based on genome phylogeny substantially revises the tree of life.</title>
        <authorList>
            <person name="Parks D.H."/>
            <person name="Chuvochina M."/>
            <person name="Waite D.W."/>
            <person name="Rinke C."/>
            <person name="Skarshewski A."/>
            <person name="Chaumeil P.A."/>
            <person name="Hugenholtz P."/>
        </authorList>
    </citation>
    <scope>NUCLEOTIDE SEQUENCE [LARGE SCALE GENOMIC DNA]</scope>
    <source>
        <strain evidence="3">UBA9158</strain>
    </source>
</reference>
<evidence type="ECO:0000313" key="4">
    <source>
        <dbReference type="Proteomes" id="UP000259273"/>
    </source>
</evidence>
<proteinExistence type="predicted"/>
<feature type="non-terminal residue" evidence="3">
    <location>
        <position position="81"/>
    </location>
</feature>
<evidence type="ECO:0000313" key="3">
    <source>
        <dbReference type="EMBL" id="HAN29749.1"/>
    </source>
</evidence>
<name>A0A3C1KST8_9GAMM</name>
<dbReference type="AlphaFoldDB" id="A0A3C1KST8"/>
<gene>
    <name evidence="3" type="ORF">DCP75_18910</name>
</gene>
<protein>
    <recommendedName>
        <fullName evidence="1">UDP-glucose 6-dehydrogenase</fullName>
    </recommendedName>
</protein>
<dbReference type="Gene3D" id="3.40.50.720">
    <property type="entry name" value="NAD(P)-binding Rossmann-like Domain"/>
    <property type="match status" value="1"/>
</dbReference>
<dbReference type="PANTHER" id="PTHR43750:SF3">
    <property type="entry name" value="UDP-GLUCOSE 6-DEHYDROGENASE TUAD"/>
    <property type="match status" value="1"/>
</dbReference>
<accession>A0A3C1KST8</accession>
<organism evidence="3 4">
    <name type="scientific">Haliea salexigens</name>
    <dbReference type="NCBI Taxonomy" id="287487"/>
    <lineage>
        <taxon>Bacteria</taxon>
        <taxon>Pseudomonadati</taxon>
        <taxon>Pseudomonadota</taxon>
        <taxon>Gammaproteobacteria</taxon>
        <taxon>Cellvibrionales</taxon>
        <taxon>Halieaceae</taxon>
        <taxon>Haliea</taxon>
    </lineage>
</organism>
<dbReference type="GO" id="GO:0051287">
    <property type="term" value="F:NAD binding"/>
    <property type="evidence" value="ECO:0007669"/>
    <property type="project" value="InterPro"/>
</dbReference>
<comment type="caution">
    <text evidence="3">The sequence shown here is derived from an EMBL/GenBank/DDBJ whole genome shotgun (WGS) entry which is preliminary data.</text>
</comment>
<dbReference type="GO" id="GO:0016616">
    <property type="term" value="F:oxidoreductase activity, acting on the CH-OH group of donors, NAD or NADP as acceptor"/>
    <property type="evidence" value="ECO:0007669"/>
    <property type="project" value="InterPro"/>
</dbReference>
<dbReference type="InterPro" id="IPR036220">
    <property type="entry name" value="UDP-Glc/GDP-Man_DH_C_sf"/>
</dbReference>
<dbReference type="EMBL" id="DMND01000255">
    <property type="protein sequence ID" value="HAN29749.1"/>
    <property type="molecule type" value="Genomic_DNA"/>
</dbReference>
<feature type="domain" description="UDP-glucose/GDP-mannose dehydrogenase C-terminal" evidence="2">
    <location>
        <begin position="1"/>
        <end position="81"/>
    </location>
</feature>
<dbReference type="InterPro" id="IPR014027">
    <property type="entry name" value="UDP-Glc/GDP-Man_DH_C"/>
</dbReference>